<evidence type="ECO:0000313" key="2">
    <source>
        <dbReference type="EMBL" id="MBW0517349.1"/>
    </source>
</evidence>
<sequence length="407" mass="46351">DVFFKHIKMLWDIKEKDSLPSPPTQSALANFYRKLSNVQQLEGVIKDCGHIQLNTEDDVQAFSIKKLNPVQLGNGMKKLSQTYIDYIQGTLSHLGFTYWSPNLAQNQDELYNVSCCIAAVTTFQQLVAGVAYNNFSMNFSYVTNAGLLQKAYNHFVHYLMKGHIEKENKVKGSCKASIMKGNSNTNRALLCNARLDFAILQKLSKRYRKIIEDIAAHSDDKVGGKKNDVYVIRTLGYCSKKANIFFLLPRVPIVSKNTIPPKGLPMDFYNLKWYKTLNPIEKRMYIDCTNVAFLPDAAQSLEGKRHPNENCSDKQFNEKYKEDVLKLYEVSEDEESVDEEDEEGEDGGESIDLEAESPNEDEDGEEEFYGPGEYEYVDNEFSPFEENEEDGEDEPVSEDNQGMQGIE</sequence>
<dbReference type="OrthoDB" id="2517477at2759"/>
<dbReference type="EMBL" id="AVOT02025869">
    <property type="protein sequence ID" value="MBW0517349.1"/>
    <property type="molecule type" value="Genomic_DNA"/>
</dbReference>
<accession>A0A9Q3E9P4</accession>
<comment type="caution">
    <text evidence="2">The sequence shown here is derived from an EMBL/GenBank/DDBJ whole genome shotgun (WGS) entry which is preliminary data.</text>
</comment>
<dbReference type="AlphaFoldDB" id="A0A9Q3E9P4"/>
<evidence type="ECO:0000313" key="3">
    <source>
        <dbReference type="Proteomes" id="UP000765509"/>
    </source>
</evidence>
<keyword evidence="3" id="KW-1185">Reference proteome</keyword>
<feature type="region of interest" description="Disordered" evidence="1">
    <location>
        <begin position="329"/>
        <end position="407"/>
    </location>
</feature>
<name>A0A9Q3E9P4_9BASI</name>
<evidence type="ECO:0000256" key="1">
    <source>
        <dbReference type="SAM" id="MobiDB-lite"/>
    </source>
</evidence>
<feature type="non-terminal residue" evidence="2">
    <location>
        <position position="1"/>
    </location>
</feature>
<proteinExistence type="predicted"/>
<reference evidence="2" key="1">
    <citation type="submission" date="2021-03" db="EMBL/GenBank/DDBJ databases">
        <title>Draft genome sequence of rust myrtle Austropuccinia psidii MF-1, a brazilian biotype.</title>
        <authorList>
            <person name="Quecine M.C."/>
            <person name="Pachon D.M.R."/>
            <person name="Bonatelli M.L."/>
            <person name="Correr F.H."/>
            <person name="Franceschini L.M."/>
            <person name="Leite T.F."/>
            <person name="Margarido G.R.A."/>
            <person name="Almeida C.A."/>
            <person name="Ferrarezi J.A."/>
            <person name="Labate C.A."/>
        </authorList>
    </citation>
    <scope>NUCLEOTIDE SEQUENCE</scope>
    <source>
        <strain evidence="2">MF-1</strain>
    </source>
</reference>
<protein>
    <submittedName>
        <fullName evidence="2">Uncharacterized protein</fullName>
    </submittedName>
</protein>
<dbReference type="Proteomes" id="UP000765509">
    <property type="component" value="Unassembled WGS sequence"/>
</dbReference>
<feature type="compositionally biased region" description="Acidic residues" evidence="1">
    <location>
        <begin position="330"/>
        <end position="368"/>
    </location>
</feature>
<organism evidence="2 3">
    <name type="scientific">Austropuccinia psidii MF-1</name>
    <dbReference type="NCBI Taxonomy" id="1389203"/>
    <lineage>
        <taxon>Eukaryota</taxon>
        <taxon>Fungi</taxon>
        <taxon>Dikarya</taxon>
        <taxon>Basidiomycota</taxon>
        <taxon>Pucciniomycotina</taxon>
        <taxon>Pucciniomycetes</taxon>
        <taxon>Pucciniales</taxon>
        <taxon>Sphaerophragmiaceae</taxon>
        <taxon>Austropuccinia</taxon>
    </lineage>
</organism>
<feature type="compositionally biased region" description="Acidic residues" evidence="1">
    <location>
        <begin position="375"/>
        <end position="397"/>
    </location>
</feature>
<gene>
    <name evidence="2" type="ORF">O181_057064</name>
</gene>